<feature type="chain" id="PRO_5018006787" evidence="4">
    <location>
        <begin position="21"/>
        <end position="254"/>
    </location>
</feature>
<dbReference type="PANTHER" id="PTHR46147:SF2">
    <property type="entry name" value="SET-BINDING PROTEIN"/>
    <property type="match status" value="1"/>
</dbReference>
<dbReference type="PANTHER" id="PTHR46147">
    <property type="entry name" value="HISTONE-LYSINE N-METHYLTRANSFERASE ASH1"/>
    <property type="match status" value="1"/>
</dbReference>
<reference evidence="6" key="1">
    <citation type="submission" date="2013-11" db="EMBL/GenBank/DDBJ databases">
        <title>The genomic landscape of the Guanapo guppy.</title>
        <authorList>
            <person name="Kuenstner A."/>
            <person name="Dreyer C."/>
        </authorList>
    </citation>
    <scope>NUCLEOTIDE SEQUENCE</scope>
    <source>
        <strain evidence="6">Guanapo</strain>
    </source>
</reference>
<dbReference type="Bgee" id="ENSPREG00000017676">
    <property type="expression patterns" value="Expressed in caudal fin and 1 other cell type or tissue"/>
</dbReference>
<accession>A0A3P9PWH7</accession>
<evidence type="ECO:0000313" key="6">
    <source>
        <dbReference type="Proteomes" id="UP000242638"/>
    </source>
</evidence>
<keyword evidence="6" id="KW-1185">Reference proteome</keyword>
<feature type="region of interest" description="Disordered" evidence="3">
    <location>
        <begin position="138"/>
        <end position="225"/>
    </location>
</feature>
<comment type="subcellular location">
    <subcellularLocation>
        <location evidence="1">Nucleus</location>
    </subcellularLocation>
</comment>
<dbReference type="STRING" id="8081.ENSPREP00000026150"/>
<organism evidence="5 6">
    <name type="scientific">Poecilia reticulata</name>
    <name type="common">Guppy</name>
    <name type="synonym">Acanthophacelus reticulatus</name>
    <dbReference type="NCBI Taxonomy" id="8081"/>
    <lineage>
        <taxon>Eukaryota</taxon>
        <taxon>Metazoa</taxon>
        <taxon>Chordata</taxon>
        <taxon>Craniata</taxon>
        <taxon>Vertebrata</taxon>
        <taxon>Euteleostomi</taxon>
        <taxon>Actinopterygii</taxon>
        <taxon>Neopterygii</taxon>
        <taxon>Teleostei</taxon>
        <taxon>Neoteleostei</taxon>
        <taxon>Acanthomorphata</taxon>
        <taxon>Ovalentaria</taxon>
        <taxon>Atherinomorphae</taxon>
        <taxon>Cyprinodontiformes</taxon>
        <taxon>Poeciliidae</taxon>
        <taxon>Poeciliinae</taxon>
        <taxon>Poecilia</taxon>
    </lineage>
</organism>
<reference evidence="5" key="3">
    <citation type="submission" date="2025-09" db="UniProtKB">
        <authorList>
            <consortium name="Ensembl"/>
        </authorList>
    </citation>
    <scope>IDENTIFICATION</scope>
    <source>
        <strain evidence="5">Guanapo</strain>
    </source>
</reference>
<dbReference type="GO" id="GO:0006355">
    <property type="term" value="P:regulation of DNA-templated transcription"/>
    <property type="evidence" value="ECO:0007669"/>
    <property type="project" value="TreeGrafter"/>
</dbReference>
<dbReference type="GO" id="GO:0042800">
    <property type="term" value="F:histone H3K4 methyltransferase activity"/>
    <property type="evidence" value="ECO:0007669"/>
    <property type="project" value="TreeGrafter"/>
</dbReference>
<evidence type="ECO:0000256" key="1">
    <source>
        <dbReference type="ARBA" id="ARBA00004123"/>
    </source>
</evidence>
<feature type="compositionally biased region" description="Low complexity" evidence="3">
    <location>
        <begin position="176"/>
        <end position="204"/>
    </location>
</feature>
<evidence type="ECO:0000256" key="3">
    <source>
        <dbReference type="SAM" id="MobiDB-lite"/>
    </source>
</evidence>
<name>A0A3P9PWH7_POERE</name>
<evidence type="ECO:0000256" key="2">
    <source>
        <dbReference type="ARBA" id="ARBA00023242"/>
    </source>
</evidence>
<sequence>MTNLSLSFSLSLCVCVSVFSSPLSFGFIFTQLKSEGQERDLPSLSGNVGKKEEEKRGPGGKREGDKGAVLELLIEGRCGGQQELQLSGRESNCPEGNVRVRIGLQAKRTKKPPKILESYVCKPTIRTYQRQGRGALLRADGEGRAVQQIKNSPATDEANREQRSGLDTVQATSKKTTSAASPPLAKPLSSSSSQPLSISSTLTSESAPASAPNISSQGTKTGKQVGHSASQLLAVNLLLTLALNRRTTTKAFSE</sequence>
<feature type="signal peptide" evidence="4">
    <location>
        <begin position="1"/>
        <end position="20"/>
    </location>
</feature>
<dbReference type="Ensembl" id="ENSPRET00000026412.1">
    <property type="protein sequence ID" value="ENSPREP00000026150.1"/>
    <property type="gene ID" value="ENSPREG00000017676.1"/>
</dbReference>
<feature type="compositionally biased region" description="Basic and acidic residues" evidence="3">
    <location>
        <begin position="49"/>
        <end position="66"/>
    </location>
</feature>
<evidence type="ECO:0000313" key="5">
    <source>
        <dbReference type="Ensembl" id="ENSPREP00000026150.1"/>
    </source>
</evidence>
<proteinExistence type="predicted"/>
<dbReference type="AlphaFoldDB" id="A0A3P9PWH7"/>
<dbReference type="OMA" id="QDQVTEK"/>
<protein>
    <submittedName>
        <fullName evidence="5">Uncharacterized protein</fullName>
    </submittedName>
</protein>
<keyword evidence="2" id="KW-0539">Nucleus</keyword>
<reference evidence="5" key="2">
    <citation type="submission" date="2025-08" db="UniProtKB">
        <authorList>
            <consortium name="Ensembl"/>
        </authorList>
    </citation>
    <scope>IDENTIFICATION</scope>
    <source>
        <strain evidence="5">Guanapo</strain>
    </source>
</reference>
<dbReference type="Proteomes" id="UP000242638">
    <property type="component" value="Unassembled WGS sequence"/>
</dbReference>
<keyword evidence="4" id="KW-0732">Signal</keyword>
<evidence type="ECO:0000256" key="4">
    <source>
        <dbReference type="SAM" id="SignalP"/>
    </source>
</evidence>
<dbReference type="GeneTree" id="ENSGT00940000174526"/>
<feature type="compositionally biased region" description="Polar residues" evidence="3">
    <location>
        <begin position="212"/>
        <end position="225"/>
    </location>
</feature>
<feature type="region of interest" description="Disordered" evidence="3">
    <location>
        <begin position="39"/>
        <end position="66"/>
    </location>
</feature>
<dbReference type="GO" id="GO:0005654">
    <property type="term" value="C:nucleoplasm"/>
    <property type="evidence" value="ECO:0007669"/>
    <property type="project" value="TreeGrafter"/>
</dbReference>
<feature type="compositionally biased region" description="Polar residues" evidence="3">
    <location>
        <begin position="165"/>
        <end position="175"/>
    </location>
</feature>